<gene>
    <name evidence="2" type="ORF">PAESOLCIP111_00218</name>
</gene>
<name>A0A916JRQ9_9BACL</name>
<keyword evidence="3" id="KW-1185">Reference proteome</keyword>
<feature type="domain" description="MEKHLA" evidence="1">
    <location>
        <begin position="11"/>
        <end position="149"/>
    </location>
</feature>
<protein>
    <recommendedName>
        <fullName evidence="1">MEKHLA domain-containing protein</fullName>
    </recommendedName>
</protein>
<comment type="caution">
    <text evidence="2">The sequence shown here is derived from an EMBL/GenBank/DDBJ whole genome shotgun (WGS) entry which is preliminary data.</text>
</comment>
<dbReference type="Pfam" id="PF08670">
    <property type="entry name" value="MEKHLA"/>
    <property type="match status" value="1"/>
</dbReference>
<dbReference type="AlphaFoldDB" id="A0A916JRQ9"/>
<proteinExistence type="predicted"/>
<evidence type="ECO:0000313" key="3">
    <source>
        <dbReference type="Proteomes" id="UP000693672"/>
    </source>
</evidence>
<dbReference type="EMBL" id="CAJVAS010000001">
    <property type="protein sequence ID" value="CAG7598351.1"/>
    <property type="molecule type" value="Genomic_DNA"/>
</dbReference>
<evidence type="ECO:0000313" key="2">
    <source>
        <dbReference type="EMBL" id="CAG7598351.1"/>
    </source>
</evidence>
<dbReference type="RefSeq" id="WP_218090043.1">
    <property type="nucleotide sequence ID" value="NZ_CAJVAS010000001.1"/>
</dbReference>
<reference evidence="2" key="1">
    <citation type="submission" date="2021-06" db="EMBL/GenBank/DDBJ databases">
        <authorList>
            <person name="Criscuolo A."/>
        </authorList>
    </citation>
    <scope>NUCLEOTIDE SEQUENCE</scope>
    <source>
        <strain evidence="2">CIP111600</strain>
    </source>
</reference>
<evidence type="ECO:0000259" key="1">
    <source>
        <dbReference type="Pfam" id="PF08670"/>
    </source>
</evidence>
<accession>A0A916JRQ9</accession>
<organism evidence="2 3">
    <name type="scientific">Paenibacillus solanacearum</name>
    <dbReference type="NCBI Taxonomy" id="2048548"/>
    <lineage>
        <taxon>Bacteria</taxon>
        <taxon>Bacillati</taxon>
        <taxon>Bacillota</taxon>
        <taxon>Bacilli</taxon>
        <taxon>Bacillales</taxon>
        <taxon>Paenibacillaceae</taxon>
        <taxon>Paenibacillus</taxon>
    </lineage>
</organism>
<sequence>MRYTGVGGTDTHAVRLMDSYRRWTGKSLLDEANDPDRPFEALFHAPIVVLSHGTEADPVLNFGSRKALELWEMDWDTFTRTPSRLTAEPMEREERARFMQAVGERGYVDDYTGVRISSTGKRFYIMQATVWNVTDENGVIHGQAAAFRTHREV</sequence>
<dbReference type="Proteomes" id="UP000693672">
    <property type="component" value="Unassembled WGS sequence"/>
</dbReference>
<dbReference type="InterPro" id="IPR013978">
    <property type="entry name" value="MEKHLA"/>
</dbReference>